<feature type="transmembrane region" description="Helical" evidence="1">
    <location>
        <begin position="111"/>
        <end position="132"/>
    </location>
</feature>
<reference evidence="2" key="2">
    <citation type="submission" date="2021-04" db="EMBL/GenBank/DDBJ databases">
        <authorList>
            <person name="Gilroy R."/>
        </authorList>
    </citation>
    <scope>NUCLEOTIDE SEQUENCE</scope>
    <source>
        <strain evidence="2">Gambia15-2214</strain>
    </source>
</reference>
<gene>
    <name evidence="2" type="ORF">IAA16_04895</name>
</gene>
<reference evidence="2" key="1">
    <citation type="journal article" date="2021" name="PeerJ">
        <title>Extensive microbial diversity within the chicken gut microbiome revealed by metagenomics and culture.</title>
        <authorList>
            <person name="Gilroy R."/>
            <person name="Ravi A."/>
            <person name="Getino M."/>
            <person name="Pursley I."/>
            <person name="Horton D.L."/>
            <person name="Alikhan N.F."/>
            <person name="Baker D."/>
            <person name="Gharbi K."/>
            <person name="Hall N."/>
            <person name="Watson M."/>
            <person name="Adriaenssens E.M."/>
            <person name="Foster-Nyarko E."/>
            <person name="Jarju S."/>
            <person name="Secka A."/>
            <person name="Antonio M."/>
            <person name="Oren A."/>
            <person name="Chaudhuri R.R."/>
            <person name="La Ragione R."/>
            <person name="Hildebrand F."/>
            <person name="Pallen M.J."/>
        </authorList>
    </citation>
    <scope>NUCLEOTIDE SEQUENCE</scope>
    <source>
        <strain evidence="2">Gambia15-2214</strain>
    </source>
</reference>
<feature type="transmembrane region" description="Helical" evidence="1">
    <location>
        <begin position="83"/>
        <end position="105"/>
    </location>
</feature>
<proteinExistence type="predicted"/>
<accession>A0A9E2L1W8</accession>
<dbReference type="Pfam" id="PF09946">
    <property type="entry name" value="DUF2178"/>
    <property type="match status" value="1"/>
</dbReference>
<dbReference type="AlphaFoldDB" id="A0A9E2L1W8"/>
<organism evidence="2 3">
    <name type="scientific">Candidatus Treponema excrementipullorum</name>
    <dbReference type="NCBI Taxonomy" id="2838768"/>
    <lineage>
        <taxon>Bacteria</taxon>
        <taxon>Pseudomonadati</taxon>
        <taxon>Spirochaetota</taxon>
        <taxon>Spirochaetia</taxon>
        <taxon>Spirochaetales</taxon>
        <taxon>Treponemataceae</taxon>
        <taxon>Treponema</taxon>
    </lineage>
</organism>
<evidence type="ECO:0000313" key="3">
    <source>
        <dbReference type="Proteomes" id="UP000823914"/>
    </source>
</evidence>
<keyword evidence="1" id="KW-0472">Membrane</keyword>
<name>A0A9E2L1W8_9SPIR</name>
<dbReference type="Proteomes" id="UP000823914">
    <property type="component" value="Unassembled WGS sequence"/>
</dbReference>
<keyword evidence="1" id="KW-1133">Transmembrane helix</keyword>
<feature type="transmembrane region" description="Helical" evidence="1">
    <location>
        <begin position="39"/>
        <end position="58"/>
    </location>
</feature>
<evidence type="ECO:0000313" key="2">
    <source>
        <dbReference type="EMBL" id="MBU3849884.1"/>
    </source>
</evidence>
<feature type="transmembrane region" description="Helical" evidence="1">
    <location>
        <begin position="12"/>
        <end position="33"/>
    </location>
</feature>
<evidence type="ECO:0008006" key="4">
    <source>
        <dbReference type="Google" id="ProtNLM"/>
    </source>
</evidence>
<comment type="caution">
    <text evidence="2">The sequence shown here is derived from an EMBL/GenBank/DDBJ whole genome shotgun (WGS) entry which is preliminary data.</text>
</comment>
<sequence length="136" mass="15690">MKFEKKLSVRKLTAIVLMFLGITQITVGIYLNTEITSSIGWGFLCVGFAQLIKLIRICSSEERKQQLKIKETDERNLMIQYKALNYAVSIFIVIISCAVIILSFLCMEREIYTLSCVLLLLCVLYFPIYLILSKKY</sequence>
<keyword evidence="1" id="KW-0812">Transmembrane</keyword>
<evidence type="ECO:0000256" key="1">
    <source>
        <dbReference type="SAM" id="Phobius"/>
    </source>
</evidence>
<dbReference type="EMBL" id="JAHLFV010000115">
    <property type="protein sequence ID" value="MBU3849884.1"/>
    <property type="molecule type" value="Genomic_DNA"/>
</dbReference>
<protein>
    <recommendedName>
        <fullName evidence="4">DUF2178 domain-containing protein</fullName>
    </recommendedName>
</protein>
<dbReference type="InterPro" id="IPR019235">
    <property type="entry name" value="DUF2178_TM"/>
</dbReference>